<keyword evidence="1" id="KW-0732">Signal</keyword>
<reference evidence="2" key="1">
    <citation type="submission" date="2022-09" db="EMBL/GenBank/DDBJ databases">
        <title>Aureispira anguillicida sp. nov., isolated from Leptocephalus of Japanese eel Anguilla japonica.</title>
        <authorList>
            <person name="Yuasa K."/>
            <person name="Mekata T."/>
            <person name="Ikunari K."/>
        </authorList>
    </citation>
    <scope>NUCLEOTIDE SEQUENCE</scope>
    <source>
        <strain evidence="2">EL160426</strain>
    </source>
</reference>
<dbReference type="RefSeq" id="WP_264790399.1">
    <property type="nucleotide sequence ID" value="NZ_AP026867.1"/>
</dbReference>
<protein>
    <submittedName>
        <fullName evidence="2">Uncharacterized protein</fullName>
    </submittedName>
</protein>
<dbReference type="Proteomes" id="UP001060919">
    <property type="component" value="Chromosome"/>
</dbReference>
<accession>A0A915YM02</accession>
<feature type="signal peptide" evidence="1">
    <location>
        <begin position="1"/>
        <end position="22"/>
    </location>
</feature>
<dbReference type="KEGG" id="aup:AsAng_0060120"/>
<evidence type="ECO:0000313" key="2">
    <source>
        <dbReference type="EMBL" id="BDS15228.1"/>
    </source>
</evidence>
<keyword evidence="3" id="KW-1185">Reference proteome</keyword>
<name>A0A915YM02_9BACT</name>
<dbReference type="AlphaFoldDB" id="A0A915YM02"/>
<evidence type="ECO:0000313" key="3">
    <source>
        <dbReference type="Proteomes" id="UP001060919"/>
    </source>
</evidence>
<dbReference type="EMBL" id="AP026867">
    <property type="protein sequence ID" value="BDS15228.1"/>
    <property type="molecule type" value="Genomic_DNA"/>
</dbReference>
<feature type="chain" id="PRO_5037409930" evidence="1">
    <location>
        <begin position="23"/>
        <end position="153"/>
    </location>
</feature>
<evidence type="ECO:0000256" key="1">
    <source>
        <dbReference type="SAM" id="SignalP"/>
    </source>
</evidence>
<organism evidence="2 3">
    <name type="scientific">Aureispira anguillae</name>
    <dbReference type="NCBI Taxonomy" id="2864201"/>
    <lineage>
        <taxon>Bacteria</taxon>
        <taxon>Pseudomonadati</taxon>
        <taxon>Bacteroidota</taxon>
        <taxon>Saprospiria</taxon>
        <taxon>Saprospirales</taxon>
        <taxon>Saprospiraceae</taxon>
        <taxon>Aureispira</taxon>
    </lineage>
</organism>
<proteinExistence type="predicted"/>
<sequence length="153" mass="16085">MKTLFFSFFITLFFSASLSAQCKNCYQTITVQHLSSSTGVQGCVSASLIVNYTLNGAQYSVLGNAVVIDPGSSSNIGALLPPGAVLVNKVVRFSTSGNDFFNHTAGSYNQVFCNGNNTQLCDPSSGGTKQLFIQSTSSSLVTFHINQIGTGGC</sequence>
<gene>
    <name evidence="2" type="ORF">AsAng_0060120</name>
</gene>